<feature type="non-terminal residue" evidence="8">
    <location>
        <position position="125"/>
    </location>
</feature>
<dbReference type="InterPro" id="IPR001967">
    <property type="entry name" value="Peptidase_S11_N"/>
</dbReference>
<comment type="caution">
    <text evidence="8">The sequence shown here is derived from an EMBL/GenBank/DDBJ whole genome shotgun (WGS) entry which is preliminary data.</text>
</comment>
<evidence type="ECO:0000256" key="1">
    <source>
        <dbReference type="ARBA" id="ARBA00007164"/>
    </source>
</evidence>
<dbReference type="GO" id="GO:0006508">
    <property type="term" value="P:proteolysis"/>
    <property type="evidence" value="ECO:0007669"/>
    <property type="project" value="InterPro"/>
</dbReference>
<keyword evidence="2" id="KW-0732">Signal</keyword>
<dbReference type="EMBL" id="AMCI01004827">
    <property type="protein sequence ID" value="EJW97322.1"/>
    <property type="molecule type" value="Genomic_DNA"/>
</dbReference>
<keyword evidence="3 8" id="KW-0378">Hydrolase</keyword>
<evidence type="ECO:0000259" key="7">
    <source>
        <dbReference type="Pfam" id="PF00768"/>
    </source>
</evidence>
<keyword evidence="4" id="KW-0133">Cell shape</keyword>
<gene>
    <name evidence="8" type="ORF">EVA_14570</name>
</gene>
<organism evidence="8">
    <name type="scientific">gut metagenome</name>
    <dbReference type="NCBI Taxonomy" id="749906"/>
    <lineage>
        <taxon>unclassified sequences</taxon>
        <taxon>metagenomes</taxon>
        <taxon>organismal metagenomes</taxon>
    </lineage>
</organism>
<dbReference type="GO" id="GO:0008360">
    <property type="term" value="P:regulation of cell shape"/>
    <property type="evidence" value="ECO:0007669"/>
    <property type="project" value="UniProtKB-KW"/>
</dbReference>
<dbReference type="PRINTS" id="PR00725">
    <property type="entry name" value="DADACBPTASE1"/>
</dbReference>
<keyword evidence="8" id="KW-0121">Carboxypeptidase</keyword>
<dbReference type="SUPFAM" id="SSF56601">
    <property type="entry name" value="beta-lactamase/transpeptidase-like"/>
    <property type="match status" value="1"/>
</dbReference>
<feature type="domain" description="Peptidase S11 D-alanyl-D-alanine carboxypeptidase A N-terminal" evidence="7">
    <location>
        <begin position="19"/>
        <end position="124"/>
    </location>
</feature>
<dbReference type="GO" id="GO:0009252">
    <property type="term" value="P:peptidoglycan biosynthetic process"/>
    <property type="evidence" value="ECO:0007669"/>
    <property type="project" value="UniProtKB-KW"/>
</dbReference>
<dbReference type="Gene3D" id="3.40.710.10">
    <property type="entry name" value="DD-peptidase/beta-lactamase superfamily"/>
    <property type="match status" value="1"/>
</dbReference>
<keyword evidence="6" id="KW-0961">Cell wall biogenesis/degradation</keyword>
<protein>
    <submittedName>
        <fullName evidence="8">Secreted protein containing Peptidase S11, D-alanyl-D-alanine carboxypeptidase A domain protein</fullName>
        <ecNumber evidence="8">3.4.-.-</ecNumber>
    </submittedName>
</protein>
<keyword evidence="8" id="KW-0645">Protease</keyword>
<name>J9G6A3_9ZZZZ</name>
<evidence type="ECO:0000256" key="3">
    <source>
        <dbReference type="ARBA" id="ARBA00022801"/>
    </source>
</evidence>
<evidence type="ECO:0000313" key="8">
    <source>
        <dbReference type="EMBL" id="EJW97322.1"/>
    </source>
</evidence>
<evidence type="ECO:0000256" key="2">
    <source>
        <dbReference type="ARBA" id="ARBA00022729"/>
    </source>
</evidence>
<dbReference type="AlphaFoldDB" id="J9G6A3"/>
<dbReference type="GO" id="GO:0071555">
    <property type="term" value="P:cell wall organization"/>
    <property type="evidence" value="ECO:0007669"/>
    <property type="project" value="UniProtKB-KW"/>
</dbReference>
<evidence type="ECO:0000256" key="4">
    <source>
        <dbReference type="ARBA" id="ARBA00022960"/>
    </source>
</evidence>
<reference evidence="8" key="1">
    <citation type="journal article" date="2012" name="PLoS ONE">
        <title>Gene sets for utilization of primary and secondary nutrition supplies in the distal gut of endangered iberian lynx.</title>
        <authorList>
            <person name="Alcaide M."/>
            <person name="Messina E."/>
            <person name="Richter M."/>
            <person name="Bargiela R."/>
            <person name="Peplies J."/>
            <person name="Huws S.A."/>
            <person name="Newbold C.J."/>
            <person name="Golyshin P.N."/>
            <person name="Simon M.A."/>
            <person name="Lopez G."/>
            <person name="Yakimov M.M."/>
            <person name="Ferrer M."/>
        </authorList>
    </citation>
    <scope>NUCLEOTIDE SEQUENCE</scope>
</reference>
<dbReference type="InterPro" id="IPR012338">
    <property type="entry name" value="Beta-lactam/transpept-like"/>
</dbReference>
<keyword evidence="5" id="KW-0573">Peptidoglycan synthesis</keyword>
<evidence type="ECO:0000256" key="5">
    <source>
        <dbReference type="ARBA" id="ARBA00022984"/>
    </source>
</evidence>
<dbReference type="GO" id="GO:0009002">
    <property type="term" value="F:serine-type D-Ala-D-Ala carboxypeptidase activity"/>
    <property type="evidence" value="ECO:0007669"/>
    <property type="project" value="InterPro"/>
</dbReference>
<dbReference type="EC" id="3.4.-.-" evidence="8"/>
<accession>J9G6A3</accession>
<evidence type="ECO:0000256" key="6">
    <source>
        <dbReference type="ARBA" id="ARBA00023316"/>
    </source>
</evidence>
<proteinExistence type="inferred from homology"/>
<dbReference type="Pfam" id="PF00768">
    <property type="entry name" value="Peptidase_S11"/>
    <property type="match status" value="1"/>
</dbReference>
<comment type="similarity">
    <text evidence="1">Belongs to the peptidase S11 family.</text>
</comment>
<dbReference type="InterPro" id="IPR018044">
    <property type="entry name" value="Peptidase_S11"/>
</dbReference>
<sequence length="125" mass="13362">MGALSLTALAFSAFAEDALPQVPCEAYIVMDADSGQVLMEHNADEVLFPASITKIMTMGLAIEKAAGDWNQTVTVSYDAVHQLEAGSDHVALMEDERIRLEDLLYATAMPSANDAANVLAEFIGN</sequence>